<dbReference type="Proteomes" id="UP001198701">
    <property type="component" value="Unassembled WGS sequence"/>
</dbReference>
<reference evidence="2 3" key="1">
    <citation type="submission" date="2021-11" db="EMBL/GenBank/DDBJ databases">
        <authorList>
            <person name="Huq M.A."/>
        </authorList>
    </citation>
    <scope>NUCLEOTIDE SEQUENCE [LARGE SCALE GENOMIC DNA]</scope>
    <source>
        <strain evidence="2 3">MAHUQ-52</strain>
    </source>
</reference>
<proteinExistence type="predicted"/>
<evidence type="ECO:0000256" key="1">
    <source>
        <dbReference type="SAM" id="SignalP"/>
    </source>
</evidence>
<evidence type="ECO:0000313" key="3">
    <source>
        <dbReference type="Proteomes" id="UP001198701"/>
    </source>
</evidence>
<keyword evidence="3" id="KW-1185">Reference proteome</keyword>
<evidence type="ECO:0000313" key="2">
    <source>
        <dbReference type="EMBL" id="MCC6069747.1"/>
    </source>
</evidence>
<sequence>MALLRKHLAKIVIVALMSVPLVATFVGAPAASGEQRKLAAAPSMPTGWREALALPAALDPWINDHFGWRIRMVEIYTRLRHDLFGRFPTNQVIGGRDGRIFLAAHNRAGEGEPYTAIALACGWQFRDGPEILAEMNQFSRLFDAAGIDAKLLIVPSAPIVYLEQLPAWQAERCTVDGAPAYQVLASPGLDPRARERVMFPLKEMRAIRGRDAMFPLTFFHWSGAGPRAVAGMTQERFWKRPAAGGTPIPLVEKRVPSDVHFLFPGIEHDSVAGEPDFTGTTITSCYGPDCFPGMKSIMEKLVVAGRFTNTAPGLAPRLVMVTDSFGYAGAPWFSRYYNEVVYLSTNSLSQATPAEVEQLRSLLFRRGSKDEVLYLYHDATVYSNRIGTDLKTLRP</sequence>
<comment type="caution">
    <text evidence="2">The sequence shown here is derived from an EMBL/GenBank/DDBJ whole genome shotgun (WGS) entry which is preliminary data.</text>
</comment>
<accession>A0ABS8IPJ8</accession>
<dbReference type="EMBL" id="JAJHPV010000004">
    <property type="protein sequence ID" value="MCC6069747.1"/>
    <property type="molecule type" value="Genomic_DNA"/>
</dbReference>
<dbReference type="RefSeq" id="WP_229430681.1">
    <property type="nucleotide sequence ID" value="NZ_JAJHPV010000004.1"/>
</dbReference>
<feature type="signal peptide" evidence="1">
    <location>
        <begin position="1"/>
        <end position="23"/>
    </location>
</feature>
<feature type="chain" id="PRO_5046506710" description="AlgX/AlgJ SGNH hydrolase-like domain-containing protein" evidence="1">
    <location>
        <begin position="24"/>
        <end position="395"/>
    </location>
</feature>
<evidence type="ECO:0008006" key="4">
    <source>
        <dbReference type="Google" id="ProtNLM"/>
    </source>
</evidence>
<gene>
    <name evidence="2" type="ORF">LMJ30_02090</name>
</gene>
<name>A0ABS8IPJ8_9BURK</name>
<keyword evidence="1" id="KW-0732">Signal</keyword>
<organism evidence="2 3">
    <name type="scientific">Massilia agrisoli</name>
    <dbReference type="NCBI Taxonomy" id="2892444"/>
    <lineage>
        <taxon>Bacteria</taxon>
        <taxon>Pseudomonadati</taxon>
        <taxon>Pseudomonadota</taxon>
        <taxon>Betaproteobacteria</taxon>
        <taxon>Burkholderiales</taxon>
        <taxon>Oxalobacteraceae</taxon>
        <taxon>Telluria group</taxon>
        <taxon>Massilia</taxon>
    </lineage>
</organism>
<protein>
    <recommendedName>
        <fullName evidence="4">AlgX/AlgJ SGNH hydrolase-like domain-containing protein</fullName>
    </recommendedName>
</protein>